<sequence>MLQLSETTFGTKDRMIGGFTAPPTGTDFGERMLNKVVSQSIRHLFSQSESVDVSIRCSPSSKLLQGSIDNFKMNGRSLVIRKDFWVKEMSFETDAVSIDFSSVLGGKIRLRQPTQAIAQVVLTEEGINHAFSSELVKKRLLNIDTPELTNLSGGEPVSFTDVNLQLLPDSKIQIFAKTELPNGTVPISLTATLAVERRRRISFQQPQFNEAVVPEELRGISRVMTLAFAEILDNMVDLDRFDLDGVTMRINRLETQGKTLVFSGYAQIEHFPGNG</sequence>
<dbReference type="EMBL" id="JAMPLM010000023">
    <property type="protein sequence ID" value="MEP1060854.1"/>
    <property type="molecule type" value="Genomic_DNA"/>
</dbReference>
<gene>
    <name evidence="1" type="ORF">NDI38_20695</name>
</gene>
<accession>A0ABV0KRF7</accession>
<keyword evidence="2" id="KW-1185">Reference proteome</keyword>
<comment type="caution">
    <text evidence="1">The sequence shown here is derived from an EMBL/GenBank/DDBJ whole genome shotgun (WGS) entry which is preliminary data.</text>
</comment>
<reference evidence="1 2" key="1">
    <citation type="submission" date="2022-04" db="EMBL/GenBank/DDBJ databases">
        <title>Positive selection, recombination, and allopatry shape intraspecific diversity of widespread and dominant cyanobacteria.</title>
        <authorList>
            <person name="Wei J."/>
            <person name="Shu W."/>
            <person name="Hu C."/>
        </authorList>
    </citation>
    <scope>NUCLEOTIDE SEQUENCE [LARGE SCALE GENOMIC DNA]</scope>
    <source>
        <strain evidence="1 2">AS-A4</strain>
    </source>
</reference>
<protein>
    <submittedName>
        <fullName evidence="1">DUF2993 domain-containing protein</fullName>
    </submittedName>
</protein>
<dbReference type="Pfam" id="PF11209">
    <property type="entry name" value="LmeA"/>
    <property type="match status" value="1"/>
</dbReference>
<evidence type="ECO:0000313" key="1">
    <source>
        <dbReference type="EMBL" id="MEP1060854.1"/>
    </source>
</evidence>
<dbReference type="RefSeq" id="WP_347241142.1">
    <property type="nucleotide sequence ID" value="NZ_JAMPLM010000023.1"/>
</dbReference>
<dbReference type="Proteomes" id="UP001476950">
    <property type="component" value="Unassembled WGS sequence"/>
</dbReference>
<name>A0ABV0KRF7_9CYAN</name>
<proteinExistence type="predicted"/>
<organism evidence="1 2">
    <name type="scientific">Stenomitos frigidus AS-A4</name>
    <dbReference type="NCBI Taxonomy" id="2933935"/>
    <lineage>
        <taxon>Bacteria</taxon>
        <taxon>Bacillati</taxon>
        <taxon>Cyanobacteriota</taxon>
        <taxon>Cyanophyceae</taxon>
        <taxon>Leptolyngbyales</taxon>
        <taxon>Leptolyngbyaceae</taxon>
        <taxon>Stenomitos</taxon>
    </lineage>
</organism>
<dbReference type="InterPro" id="IPR021373">
    <property type="entry name" value="DUF2993"/>
</dbReference>
<evidence type="ECO:0000313" key="2">
    <source>
        <dbReference type="Proteomes" id="UP001476950"/>
    </source>
</evidence>